<dbReference type="Proteomes" id="UP000605970">
    <property type="component" value="Unassembled WGS sequence"/>
</dbReference>
<accession>A0A8S9ZX55</accession>
<gene>
    <name evidence="2" type="ORF">Mgra_00002826</name>
</gene>
<proteinExistence type="predicted"/>
<keyword evidence="3" id="KW-1185">Reference proteome</keyword>
<protein>
    <submittedName>
        <fullName evidence="2">Galectin domain-containing protein</fullName>
    </submittedName>
</protein>
<dbReference type="AlphaFoldDB" id="A0A8S9ZX55"/>
<evidence type="ECO:0000256" key="1">
    <source>
        <dbReference type="SAM" id="Phobius"/>
    </source>
</evidence>
<keyword evidence="1" id="KW-1133">Transmembrane helix</keyword>
<reference evidence="2" key="1">
    <citation type="journal article" date="2020" name="Ecol. Evol.">
        <title>Genome structure and content of the rice root-knot nematode (Meloidogyne graminicola).</title>
        <authorList>
            <person name="Phan N.T."/>
            <person name="Danchin E.G.J."/>
            <person name="Klopp C."/>
            <person name="Perfus-Barbeoch L."/>
            <person name="Kozlowski D.K."/>
            <person name="Koutsovoulos G.D."/>
            <person name="Lopez-Roques C."/>
            <person name="Bouchez O."/>
            <person name="Zahm M."/>
            <person name="Besnard G."/>
            <person name="Bellafiore S."/>
        </authorList>
    </citation>
    <scope>NUCLEOTIDE SEQUENCE</scope>
    <source>
        <strain evidence="2">VN-18</strain>
    </source>
</reference>
<comment type="caution">
    <text evidence="2">The sequence shown here is derived from an EMBL/GenBank/DDBJ whole genome shotgun (WGS) entry which is preliminary data.</text>
</comment>
<evidence type="ECO:0000313" key="2">
    <source>
        <dbReference type="EMBL" id="KAF7637851.1"/>
    </source>
</evidence>
<organism evidence="2 3">
    <name type="scientific">Meloidogyne graminicola</name>
    <dbReference type="NCBI Taxonomy" id="189291"/>
    <lineage>
        <taxon>Eukaryota</taxon>
        <taxon>Metazoa</taxon>
        <taxon>Ecdysozoa</taxon>
        <taxon>Nematoda</taxon>
        <taxon>Chromadorea</taxon>
        <taxon>Rhabditida</taxon>
        <taxon>Tylenchina</taxon>
        <taxon>Tylenchomorpha</taxon>
        <taxon>Tylenchoidea</taxon>
        <taxon>Meloidogynidae</taxon>
        <taxon>Meloidogyninae</taxon>
        <taxon>Meloidogyne</taxon>
    </lineage>
</organism>
<feature type="transmembrane region" description="Helical" evidence="1">
    <location>
        <begin position="6"/>
        <end position="24"/>
    </location>
</feature>
<name>A0A8S9ZX55_9BILA</name>
<keyword evidence="1" id="KW-0472">Membrane</keyword>
<evidence type="ECO:0000313" key="3">
    <source>
        <dbReference type="Proteomes" id="UP000605970"/>
    </source>
</evidence>
<sequence>MLINILIKIFILFIIVLFFMFKYVNNDNIFSQKPFMLTDNGLIHNTIPYLIYDQCMLRPEQKYLGSYSLQIFHTTLFICEHGLLICYPSQLIGKNNRNGMIMSIPYRLSSSKIVTELCENKRKLL</sequence>
<keyword evidence="1" id="KW-0812">Transmembrane</keyword>
<dbReference type="EMBL" id="JABEBT010000017">
    <property type="protein sequence ID" value="KAF7637851.1"/>
    <property type="molecule type" value="Genomic_DNA"/>
</dbReference>